<keyword evidence="2" id="KW-0560">Oxidoreductase</keyword>
<dbReference type="InterPro" id="IPR002347">
    <property type="entry name" value="SDR_fam"/>
</dbReference>
<accession>A0A246JU08</accession>
<dbReference type="PANTHER" id="PTHR24321">
    <property type="entry name" value="DEHYDROGENASES, SHORT CHAIN"/>
    <property type="match status" value="1"/>
</dbReference>
<dbReference type="OrthoDB" id="7064009at2"/>
<comment type="similarity">
    <text evidence="1">Belongs to the short-chain dehydrogenases/reductases (SDR) family.</text>
</comment>
<dbReference type="AlphaFoldDB" id="A0A246JU08"/>
<dbReference type="SUPFAM" id="SSF51735">
    <property type="entry name" value="NAD(P)-binding Rossmann-fold domains"/>
    <property type="match status" value="1"/>
</dbReference>
<dbReference type="Pfam" id="PF13561">
    <property type="entry name" value="adh_short_C2"/>
    <property type="match status" value="1"/>
</dbReference>
<keyword evidence="4" id="KW-1185">Reference proteome</keyword>
<dbReference type="PANTHER" id="PTHR24321:SF14">
    <property type="entry name" value="SHORT-CHAIN TYPE DEHYDROGENASE_REDUCTASE BLR2146-RELATED"/>
    <property type="match status" value="1"/>
</dbReference>
<protein>
    <submittedName>
        <fullName evidence="3">Oxidoreductase</fullName>
    </submittedName>
</protein>
<dbReference type="FunFam" id="3.40.50.720:FF:000084">
    <property type="entry name" value="Short-chain dehydrogenase reductase"/>
    <property type="match status" value="1"/>
</dbReference>
<reference evidence="3 4" key="1">
    <citation type="journal article" date="2002" name="Int. J. Syst. Evol. Microbiol.">
        <title>Sphingopyxis witflariensis sp. nov., isolated from activated sludge.</title>
        <authorList>
            <person name="Kampfer P."/>
            <person name="Witzenberger R."/>
            <person name="Denner E.B."/>
            <person name="Busse H.J."/>
            <person name="Neef A."/>
        </authorList>
    </citation>
    <scope>NUCLEOTIDE SEQUENCE [LARGE SCALE GENOMIC DNA]</scope>
    <source>
        <strain evidence="3 4">DSM 14551</strain>
    </source>
</reference>
<sequence>MRGLNGKIGVVAGGGRGIGAATAMRLADEGALVVVGDINEEWAKDSAAAITKKGGKAIGVYLDGTSADSQKAIVAAALAEFGGLDFFHSNLAGGTEGDVDALNCPEDVFDRSVAINLKSHLLATQAALPAMLEHGGGGAMIYTSSGAASAGAAWQVAYPMTKNGIHALARHVAAKWGKDGIRANVICPGLIMTEAVAQHLSEAQVNDMRQRTPSPRLGKPDDIAGAVAFLASDDGIFINGQVWHVNGGTQMRD</sequence>
<organism evidence="3 4">
    <name type="scientific">Sphingopyxis witflariensis</name>
    <dbReference type="NCBI Taxonomy" id="173675"/>
    <lineage>
        <taxon>Bacteria</taxon>
        <taxon>Pseudomonadati</taxon>
        <taxon>Pseudomonadota</taxon>
        <taxon>Alphaproteobacteria</taxon>
        <taxon>Sphingomonadales</taxon>
        <taxon>Sphingomonadaceae</taxon>
        <taxon>Sphingopyxis</taxon>
    </lineage>
</organism>
<name>A0A246JU08_9SPHN</name>
<dbReference type="PROSITE" id="PS00061">
    <property type="entry name" value="ADH_SHORT"/>
    <property type="match status" value="1"/>
</dbReference>
<evidence type="ECO:0000313" key="3">
    <source>
        <dbReference type="EMBL" id="OWQ96535.1"/>
    </source>
</evidence>
<dbReference type="RefSeq" id="WP_088472734.1">
    <property type="nucleotide sequence ID" value="NZ_NISJ01000005.1"/>
</dbReference>
<dbReference type="Gene3D" id="3.40.50.720">
    <property type="entry name" value="NAD(P)-binding Rossmann-like Domain"/>
    <property type="match status" value="1"/>
</dbReference>
<evidence type="ECO:0000313" key="4">
    <source>
        <dbReference type="Proteomes" id="UP000197097"/>
    </source>
</evidence>
<dbReference type="CDD" id="cd05233">
    <property type="entry name" value="SDR_c"/>
    <property type="match status" value="1"/>
</dbReference>
<evidence type="ECO:0000256" key="1">
    <source>
        <dbReference type="ARBA" id="ARBA00006484"/>
    </source>
</evidence>
<comment type="caution">
    <text evidence="3">The sequence shown here is derived from an EMBL/GenBank/DDBJ whole genome shotgun (WGS) entry which is preliminary data.</text>
</comment>
<dbReference type="Proteomes" id="UP000197097">
    <property type="component" value="Unassembled WGS sequence"/>
</dbReference>
<dbReference type="GO" id="GO:0016491">
    <property type="term" value="F:oxidoreductase activity"/>
    <property type="evidence" value="ECO:0007669"/>
    <property type="project" value="UniProtKB-KW"/>
</dbReference>
<evidence type="ECO:0000256" key="2">
    <source>
        <dbReference type="ARBA" id="ARBA00023002"/>
    </source>
</evidence>
<gene>
    <name evidence="3" type="ORF">CDQ91_10705</name>
</gene>
<dbReference type="EMBL" id="NISJ01000005">
    <property type="protein sequence ID" value="OWQ96535.1"/>
    <property type="molecule type" value="Genomic_DNA"/>
</dbReference>
<dbReference type="PRINTS" id="PR00081">
    <property type="entry name" value="GDHRDH"/>
</dbReference>
<dbReference type="InterPro" id="IPR020904">
    <property type="entry name" value="Sc_DH/Rdtase_CS"/>
</dbReference>
<dbReference type="InterPro" id="IPR036291">
    <property type="entry name" value="NAD(P)-bd_dom_sf"/>
</dbReference>
<proteinExistence type="inferred from homology"/>